<name>A0A165GJB9_XYLHT</name>
<feature type="region of interest" description="Disordered" evidence="1">
    <location>
        <begin position="265"/>
        <end position="304"/>
    </location>
</feature>
<dbReference type="AlphaFoldDB" id="A0A165GJB9"/>
<evidence type="ECO:0000313" key="3">
    <source>
        <dbReference type="Proteomes" id="UP000076632"/>
    </source>
</evidence>
<proteinExistence type="predicted"/>
<sequence length="304" mass="34052">MMHSLQELLQIYPVAESIAAALPLGALLNLSRVNHVYRDILHGFPFSNPSSLCPSEEESYIGEDKIPETFPGNPSLHLGQHQTRHWKNLKSKAQLLCSEPQHIKGPNIRGCVMCSMPVCEACVVRASFGKNENTFSNRKRYLCQHCWASGVPHKECHFNSTQKDRHGTYLPVSCSKGSDYSGDICTCSAKDGWLCLACKIQQRTNLDEKLNTCCGMGCNESLGNGRERRRVCLWCDLPLPPKASLGESLNDYELRHVFNKSQLLIPQSPHDGDADEMSRPPPPPFYTDENDGRSNAWPQEPEPE</sequence>
<gene>
    <name evidence="2" type="ORF">L228DRAFT_149415</name>
</gene>
<keyword evidence="3" id="KW-1185">Reference proteome</keyword>
<evidence type="ECO:0000313" key="2">
    <source>
        <dbReference type="EMBL" id="KZF22258.1"/>
    </source>
</evidence>
<protein>
    <recommendedName>
        <fullName evidence="4">F-box domain-containing protein</fullName>
    </recommendedName>
</protein>
<dbReference type="GeneID" id="28894403"/>
<reference evidence="2 3" key="1">
    <citation type="journal article" date="2016" name="Fungal Biol.">
        <title>The genome of Xylona heveae provides a window into fungal endophytism.</title>
        <authorList>
            <person name="Gazis R."/>
            <person name="Kuo A."/>
            <person name="Riley R."/>
            <person name="LaButti K."/>
            <person name="Lipzen A."/>
            <person name="Lin J."/>
            <person name="Amirebrahimi M."/>
            <person name="Hesse C.N."/>
            <person name="Spatafora J.W."/>
            <person name="Henrissat B."/>
            <person name="Hainaut M."/>
            <person name="Grigoriev I.V."/>
            <person name="Hibbett D.S."/>
        </authorList>
    </citation>
    <scope>NUCLEOTIDE SEQUENCE [LARGE SCALE GENOMIC DNA]</scope>
    <source>
        <strain evidence="2 3">TC161</strain>
    </source>
</reference>
<dbReference type="RefSeq" id="XP_018187813.1">
    <property type="nucleotide sequence ID" value="XM_018329266.1"/>
</dbReference>
<dbReference type="Proteomes" id="UP000076632">
    <property type="component" value="Unassembled WGS sequence"/>
</dbReference>
<dbReference type="OMA" id="DGWICAG"/>
<dbReference type="InParanoid" id="A0A165GJB9"/>
<organism evidence="2 3">
    <name type="scientific">Xylona heveae (strain CBS 132557 / TC161)</name>
    <dbReference type="NCBI Taxonomy" id="1328760"/>
    <lineage>
        <taxon>Eukaryota</taxon>
        <taxon>Fungi</taxon>
        <taxon>Dikarya</taxon>
        <taxon>Ascomycota</taxon>
        <taxon>Pezizomycotina</taxon>
        <taxon>Xylonomycetes</taxon>
        <taxon>Xylonales</taxon>
        <taxon>Xylonaceae</taxon>
        <taxon>Xylona</taxon>
    </lineage>
</organism>
<accession>A0A165GJB9</accession>
<dbReference type="OrthoDB" id="5290791at2759"/>
<dbReference type="EMBL" id="KV407459">
    <property type="protein sequence ID" value="KZF22258.1"/>
    <property type="molecule type" value="Genomic_DNA"/>
</dbReference>
<evidence type="ECO:0000256" key="1">
    <source>
        <dbReference type="SAM" id="MobiDB-lite"/>
    </source>
</evidence>
<evidence type="ECO:0008006" key="4">
    <source>
        <dbReference type="Google" id="ProtNLM"/>
    </source>
</evidence>